<dbReference type="OrthoDB" id="10610743at2759"/>
<organism evidence="2 3">
    <name type="scientific">Opisthorchis viverrini</name>
    <name type="common">Southeast Asian liver fluke</name>
    <dbReference type="NCBI Taxonomy" id="6198"/>
    <lineage>
        <taxon>Eukaryota</taxon>
        <taxon>Metazoa</taxon>
        <taxon>Spiralia</taxon>
        <taxon>Lophotrochozoa</taxon>
        <taxon>Platyhelminthes</taxon>
        <taxon>Trematoda</taxon>
        <taxon>Digenea</taxon>
        <taxon>Opisthorchiida</taxon>
        <taxon>Opisthorchiata</taxon>
        <taxon>Opisthorchiidae</taxon>
        <taxon>Opisthorchis</taxon>
    </lineage>
</organism>
<evidence type="ECO:0000313" key="3">
    <source>
        <dbReference type="Proteomes" id="UP000054324"/>
    </source>
</evidence>
<gene>
    <name evidence="2" type="ORF">T265_09493</name>
</gene>
<reference evidence="2 3" key="1">
    <citation type="submission" date="2013-11" db="EMBL/GenBank/DDBJ databases">
        <title>Opisthorchis viverrini - life in the bile duct.</title>
        <authorList>
            <person name="Young N.D."/>
            <person name="Nagarajan N."/>
            <person name="Lin S.J."/>
            <person name="Korhonen P.K."/>
            <person name="Jex A.R."/>
            <person name="Hall R.S."/>
            <person name="Safavi-Hemami H."/>
            <person name="Kaewkong W."/>
            <person name="Bertrand D."/>
            <person name="Gao S."/>
            <person name="Seet Q."/>
            <person name="Wongkham S."/>
            <person name="Teh B.T."/>
            <person name="Wongkham C."/>
            <person name="Intapan P.M."/>
            <person name="Maleewong W."/>
            <person name="Yang X."/>
            <person name="Hu M."/>
            <person name="Wang Z."/>
            <person name="Hofmann A."/>
            <person name="Sternberg P.W."/>
            <person name="Tan P."/>
            <person name="Wang J."/>
            <person name="Gasser R.B."/>
        </authorList>
    </citation>
    <scope>NUCLEOTIDE SEQUENCE [LARGE SCALE GENOMIC DNA]</scope>
</reference>
<dbReference type="KEGG" id="ovi:T265_09493"/>
<evidence type="ECO:0000256" key="1">
    <source>
        <dbReference type="SAM" id="MobiDB-lite"/>
    </source>
</evidence>
<sequence>MTCSVSNQAQWRSRSPHPGRRYGRRARSLSFDVIIRRAKFCWRPARVFLRELSSSTVRSDIQCLSESVSAVLQAKLPALFKEVAISSSTNSHRMKYSSGAIQTHITSQRSETSRVPPKK</sequence>
<feature type="region of interest" description="Disordered" evidence="1">
    <location>
        <begin position="95"/>
        <end position="119"/>
    </location>
</feature>
<dbReference type="CTD" id="20323662"/>
<protein>
    <submittedName>
        <fullName evidence="2">Uncharacterized protein</fullName>
    </submittedName>
</protein>
<dbReference type="AlphaFoldDB" id="A0A074Z5R4"/>
<feature type="compositionally biased region" description="Basic residues" evidence="1">
    <location>
        <begin position="14"/>
        <end position="23"/>
    </location>
</feature>
<proteinExistence type="predicted"/>
<dbReference type="RefSeq" id="XP_009173839.1">
    <property type="nucleotide sequence ID" value="XM_009175575.1"/>
</dbReference>
<accession>A0A074Z5R4</accession>
<name>A0A074Z5R4_OPIVI</name>
<keyword evidence="3" id="KW-1185">Reference proteome</keyword>
<dbReference type="Proteomes" id="UP000054324">
    <property type="component" value="Unassembled WGS sequence"/>
</dbReference>
<dbReference type="GeneID" id="20323662"/>
<feature type="region of interest" description="Disordered" evidence="1">
    <location>
        <begin position="1"/>
        <end position="23"/>
    </location>
</feature>
<feature type="compositionally biased region" description="Polar residues" evidence="1">
    <location>
        <begin position="1"/>
        <end position="13"/>
    </location>
</feature>
<feature type="compositionally biased region" description="Polar residues" evidence="1">
    <location>
        <begin position="99"/>
        <end position="110"/>
    </location>
</feature>
<dbReference type="EMBL" id="KL596900">
    <property type="protein sequence ID" value="KER22413.1"/>
    <property type="molecule type" value="Genomic_DNA"/>
</dbReference>
<evidence type="ECO:0000313" key="2">
    <source>
        <dbReference type="EMBL" id="KER22413.1"/>
    </source>
</evidence>